<keyword evidence="3" id="KW-0808">Transferase</keyword>
<dbReference type="PANTHER" id="PTHR11685">
    <property type="entry name" value="RBR FAMILY RING FINGER AND IBR DOMAIN-CONTAINING"/>
    <property type="match status" value="1"/>
</dbReference>
<organism evidence="13 14">
    <name type="scientific">Escovopsis weberi</name>
    <dbReference type="NCBI Taxonomy" id="150374"/>
    <lineage>
        <taxon>Eukaryota</taxon>
        <taxon>Fungi</taxon>
        <taxon>Dikarya</taxon>
        <taxon>Ascomycota</taxon>
        <taxon>Pezizomycotina</taxon>
        <taxon>Sordariomycetes</taxon>
        <taxon>Hypocreomycetidae</taxon>
        <taxon>Hypocreales</taxon>
        <taxon>Hypocreaceae</taxon>
        <taxon>Escovopsis</taxon>
    </lineage>
</organism>
<dbReference type="EMBL" id="LGSR01000006">
    <property type="protein sequence ID" value="KOS22601.1"/>
    <property type="molecule type" value="Genomic_DNA"/>
</dbReference>
<evidence type="ECO:0000256" key="9">
    <source>
        <dbReference type="PROSITE-ProRule" id="PRU00175"/>
    </source>
</evidence>
<dbReference type="CDD" id="cd20335">
    <property type="entry name" value="BRcat_RBR"/>
    <property type="match status" value="1"/>
</dbReference>
<feature type="domain" description="RING-type" evidence="11">
    <location>
        <begin position="101"/>
        <end position="155"/>
    </location>
</feature>
<evidence type="ECO:0000259" key="12">
    <source>
        <dbReference type="PROSITE" id="PS51873"/>
    </source>
</evidence>
<keyword evidence="5" id="KW-0677">Repeat</keyword>
<dbReference type="Gene3D" id="1.20.120.1750">
    <property type="match status" value="1"/>
</dbReference>
<keyword evidence="7" id="KW-0833">Ubl conjugation pathway</keyword>
<dbReference type="SMART" id="SM00647">
    <property type="entry name" value="IBR"/>
    <property type="match status" value="2"/>
</dbReference>
<dbReference type="GO" id="GO:0016567">
    <property type="term" value="P:protein ubiquitination"/>
    <property type="evidence" value="ECO:0007669"/>
    <property type="project" value="InterPro"/>
</dbReference>
<sequence>MPGPEIDSVSSLSSEEDGSGPASPVTQQPGSFYLIEPALLDGVVDGDLSTLFRNEEEEDDNHDNHDNDDVDDTDDNDYDYVSDFDDDSSDEDNAASGPRECIICCVAKDPEEFPSSPVTKACTHSPRTCFECIETSILADFMSNYWTDIRCPECRELLEQADIDLYADEDTRERYTRLAENAALSQSPNFVLCTYPGCNTGQIHGPGGAAPIVTCTMCDHRMCFRHRSDWHEGFTCEQWDQRREQLKRQMEERQSEWLLATLCKACPGCGWAIEKDQGCSHMTCLSCKYEFCWDCLSPWRRHTVFCGVMMVD</sequence>
<feature type="region of interest" description="Disordered" evidence="10">
    <location>
        <begin position="49"/>
        <end position="96"/>
    </location>
</feature>
<keyword evidence="6 9" id="KW-0863">Zinc-finger</keyword>
<dbReference type="OrthoDB" id="1431934at2759"/>
<comment type="catalytic activity">
    <reaction evidence="1">
        <text>[E2 ubiquitin-conjugating enzyme]-S-ubiquitinyl-L-cysteine + [acceptor protein]-L-lysine = [E2 ubiquitin-conjugating enzyme]-L-cysteine + [acceptor protein]-N(6)-ubiquitinyl-L-lysine.</text>
        <dbReference type="EC" id="2.3.2.31"/>
    </reaction>
</comment>
<keyword evidence="8" id="KW-0862">Zinc</keyword>
<accession>A0A0M8N970</accession>
<dbReference type="InterPro" id="IPR013083">
    <property type="entry name" value="Znf_RING/FYVE/PHD"/>
</dbReference>
<evidence type="ECO:0000256" key="8">
    <source>
        <dbReference type="ARBA" id="ARBA00022833"/>
    </source>
</evidence>
<dbReference type="Pfam" id="PF22191">
    <property type="entry name" value="IBR_1"/>
    <property type="match status" value="1"/>
</dbReference>
<evidence type="ECO:0000256" key="5">
    <source>
        <dbReference type="ARBA" id="ARBA00022737"/>
    </source>
</evidence>
<evidence type="ECO:0000256" key="2">
    <source>
        <dbReference type="ARBA" id="ARBA00012251"/>
    </source>
</evidence>
<proteinExistence type="predicted"/>
<reference evidence="13 14" key="1">
    <citation type="submission" date="2015-07" db="EMBL/GenBank/DDBJ databases">
        <title>The genome of the fungus Escovopsis weberi, a specialized disease agent of ant agriculture.</title>
        <authorList>
            <person name="de Man T.J."/>
            <person name="Stajich J.E."/>
            <person name="Kubicek C.P."/>
            <person name="Chenthamara K."/>
            <person name="Atanasova L."/>
            <person name="Druzhinina I.S."/>
            <person name="Birnbaum S."/>
            <person name="Barribeau S.M."/>
            <person name="Teiling C."/>
            <person name="Suen G."/>
            <person name="Currie C."/>
            <person name="Gerardo N.M."/>
        </authorList>
    </citation>
    <scope>NUCLEOTIDE SEQUENCE [LARGE SCALE GENOMIC DNA]</scope>
</reference>
<gene>
    <name evidence="13" type="ORF">ESCO_002233</name>
</gene>
<dbReference type="EC" id="2.3.2.31" evidence="2"/>
<evidence type="ECO:0000313" key="13">
    <source>
        <dbReference type="EMBL" id="KOS22601.1"/>
    </source>
</evidence>
<evidence type="ECO:0000256" key="10">
    <source>
        <dbReference type="SAM" id="MobiDB-lite"/>
    </source>
</evidence>
<evidence type="ECO:0000256" key="3">
    <source>
        <dbReference type="ARBA" id="ARBA00022679"/>
    </source>
</evidence>
<feature type="compositionally biased region" description="Acidic residues" evidence="10">
    <location>
        <begin position="68"/>
        <end position="93"/>
    </location>
</feature>
<dbReference type="InterPro" id="IPR002867">
    <property type="entry name" value="IBR_dom"/>
</dbReference>
<dbReference type="Proteomes" id="UP000053831">
    <property type="component" value="Unassembled WGS sequence"/>
</dbReference>
<dbReference type="SUPFAM" id="SSF57850">
    <property type="entry name" value="RING/U-box"/>
    <property type="match status" value="3"/>
</dbReference>
<feature type="domain" description="RING-type" evidence="12">
    <location>
        <begin position="97"/>
        <end position="310"/>
    </location>
</feature>
<dbReference type="InterPro" id="IPR001841">
    <property type="entry name" value="Znf_RING"/>
</dbReference>
<protein>
    <recommendedName>
        <fullName evidence="2">RBR-type E3 ubiquitin transferase</fullName>
        <ecNumber evidence="2">2.3.2.31</ecNumber>
    </recommendedName>
</protein>
<keyword evidence="4" id="KW-0479">Metal-binding</keyword>
<dbReference type="PROSITE" id="PS50089">
    <property type="entry name" value="ZF_RING_2"/>
    <property type="match status" value="1"/>
</dbReference>
<feature type="region of interest" description="Disordered" evidence="10">
    <location>
        <begin position="1"/>
        <end position="30"/>
    </location>
</feature>
<dbReference type="InterPro" id="IPR044066">
    <property type="entry name" value="TRIAD_supradom"/>
</dbReference>
<dbReference type="AlphaFoldDB" id="A0A0M8N970"/>
<dbReference type="GO" id="GO:0008270">
    <property type="term" value="F:zinc ion binding"/>
    <property type="evidence" value="ECO:0007669"/>
    <property type="project" value="UniProtKB-KW"/>
</dbReference>
<dbReference type="PROSITE" id="PS51873">
    <property type="entry name" value="TRIAD"/>
    <property type="match status" value="1"/>
</dbReference>
<comment type="caution">
    <text evidence="13">The sequence shown here is derived from an EMBL/GenBank/DDBJ whole genome shotgun (WGS) entry which is preliminary data.</text>
</comment>
<dbReference type="STRING" id="150374.A0A0M8N970"/>
<evidence type="ECO:0000256" key="4">
    <source>
        <dbReference type="ARBA" id="ARBA00022723"/>
    </source>
</evidence>
<dbReference type="InterPro" id="IPR031127">
    <property type="entry name" value="E3_UB_ligase_RBR"/>
</dbReference>
<evidence type="ECO:0000256" key="6">
    <source>
        <dbReference type="ARBA" id="ARBA00022771"/>
    </source>
</evidence>
<evidence type="ECO:0000256" key="1">
    <source>
        <dbReference type="ARBA" id="ARBA00001798"/>
    </source>
</evidence>
<dbReference type="GO" id="GO:0061630">
    <property type="term" value="F:ubiquitin protein ligase activity"/>
    <property type="evidence" value="ECO:0007669"/>
    <property type="project" value="UniProtKB-EC"/>
</dbReference>
<evidence type="ECO:0000256" key="7">
    <source>
        <dbReference type="ARBA" id="ARBA00022786"/>
    </source>
</evidence>
<dbReference type="Pfam" id="PF01485">
    <property type="entry name" value="IBR"/>
    <property type="match status" value="1"/>
</dbReference>
<name>A0A0M8N970_ESCWE</name>
<evidence type="ECO:0000313" key="14">
    <source>
        <dbReference type="Proteomes" id="UP000053831"/>
    </source>
</evidence>
<keyword evidence="14" id="KW-1185">Reference proteome</keyword>
<dbReference type="Gene3D" id="3.30.40.10">
    <property type="entry name" value="Zinc/RING finger domain, C3HC4 (zinc finger)"/>
    <property type="match status" value="1"/>
</dbReference>
<evidence type="ECO:0000259" key="11">
    <source>
        <dbReference type="PROSITE" id="PS50089"/>
    </source>
</evidence>